<dbReference type="RefSeq" id="WP_167360729.1">
    <property type="nucleotide sequence ID" value="NZ_FNDX01000025.1"/>
</dbReference>
<accession>A0A1G8X4G5</accession>
<dbReference type="Proteomes" id="UP000199050">
    <property type="component" value="Unassembled WGS sequence"/>
</dbReference>
<reference evidence="2" key="1">
    <citation type="submission" date="2016-10" db="EMBL/GenBank/DDBJ databases">
        <authorList>
            <person name="Varghese N."/>
            <person name="Submissions S."/>
        </authorList>
    </citation>
    <scope>NUCLEOTIDE SEQUENCE [LARGE SCALE GENOMIC DNA]</scope>
    <source>
        <strain evidence="2">CGMCC 1.11012</strain>
    </source>
</reference>
<proteinExistence type="predicted"/>
<dbReference type="AlphaFoldDB" id="A0A1G8X4G5"/>
<dbReference type="EMBL" id="FNDX01000025">
    <property type="protein sequence ID" value="SDJ85247.1"/>
    <property type="molecule type" value="Genomic_DNA"/>
</dbReference>
<gene>
    <name evidence="1" type="ORF">SAMN05216192_12578</name>
</gene>
<evidence type="ECO:0000313" key="2">
    <source>
        <dbReference type="Proteomes" id="UP000199050"/>
    </source>
</evidence>
<sequence length="58" mass="6759">MKNKYTYVITEKNNCSKQAEYQFHKHVAEILNRTIITPIESPLPHLKVPDSTQETSEN</sequence>
<protein>
    <submittedName>
        <fullName evidence="1">Uncharacterized protein</fullName>
    </submittedName>
</protein>
<evidence type="ECO:0000313" key="1">
    <source>
        <dbReference type="EMBL" id="SDJ85247.1"/>
    </source>
</evidence>
<name>A0A1G8X4G5_9BACL</name>
<organism evidence="1 2">
    <name type="scientific">Paenibacillus typhae</name>
    <dbReference type="NCBI Taxonomy" id="1174501"/>
    <lineage>
        <taxon>Bacteria</taxon>
        <taxon>Bacillati</taxon>
        <taxon>Bacillota</taxon>
        <taxon>Bacilli</taxon>
        <taxon>Bacillales</taxon>
        <taxon>Paenibacillaceae</taxon>
        <taxon>Paenibacillus</taxon>
    </lineage>
</organism>
<keyword evidence="2" id="KW-1185">Reference proteome</keyword>